<dbReference type="AlphaFoldDB" id="A4BMC1"/>
<organism evidence="1 2">
    <name type="scientific">Nitrococcus mobilis Nb-231</name>
    <dbReference type="NCBI Taxonomy" id="314278"/>
    <lineage>
        <taxon>Bacteria</taxon>
        <taxon>Pseudomonadati</taxon>
        <taxon>Pseudomonadota</taxon>
        <taxon>Gammaproteobacteria</taxon>
        <taxon>Chromatiales</taxon>
        <taxon>Ectothiorhodospiraceae</taxon>
        <taxon>Nitrococcus</taxon>
    </lineage>
</organism>
<dbReference type="EMBL" id="AAOF01000001">
    <property type="protein sequence ID" value="EAR23459.1"/>
    <property type="molecule type" value="Genomic_DNA"/>
</dbReference>
<name>A4BMC1_9GAMM</name>
<comment type="caution">
    <text evidence="1">The sequence shown here is derived from an EMBL/GenBank/DDBJ whole genome shotgun (WGS) entry which is preliminary data.</text>
</comment>
<accession>A4BMC1</accession>
<evidence type="ECO:0000313" key="1">
    <source>
        <dbReference type="EMBL" id="EAR23459.1"/>
    </source>
</evidence>
<keyword evidence="2" id="KW-1185">Reference proteome</keyword>
<evidence type="ECO:0000313" key="2">
    <source>
        <dbReference type="Proteomes" id="UP000003374"/>
    </source>
</evidence>
<gene>
    <name evidence="1" type="ORF">NB231_16603</name>
</gene>
<sequence>MGWWSFIDEPAAGDPPAGAEPIEWLLLSRLPVDTAEQASELLQC</sequence>
<dbReference type="Proteomes" id="UP000003374">
    <property type="component" value="Unassembled WGS sequence"/>
</dbReference>
<proteinExistence type="predicted"/>
<reference evidence="1 2" key="1">
    <citation type="submission" date="2006-02" db="EMBL/GenBank/DDBJ databases">
        <authorList>
            <person name="Waterbury J."/>
            <person name="Ferriera S."/>
            <person name="Johnson J."/>
            <person name="Kravitz S."/>
            <person name="Halpern A."/>
            <person name="Remington K."/>
            <person name="Beeson K."/>
            <person name="Tran B."/>
            <person name="Rogers Y.-H."/>
            <person name="Friedman R."/>
            <person name="Venter J.C."/>
        </authorList>
    </citation>
    <scope>NUCLEOTIDE SEQUENCE [LARGE SCALE GENOMIC DNA]</scope>
    <source>
        <strain evidence="1 2">Nb-231</strain>
    </source>
</reference>
<protein>
    <submittedName>
        <fullName evidence="1">Uncharacterized protein</fullName>
    </submittedName>
</protein>
<dbReference type="HOGENOM" id="CLU_3219181_0_0_6"/>
<dbReference type="Gene3D" id="3.90.350.10">
    <property type="entry name" value="Transposase Inhibitor Protein From Tn5, Chain A, domain 1"/>
    <property type="match status" value="1"/>
</dbReference>